<keyword evidence="2" id="KW-1185">Reference proteome</keyword>
<gene>
    <name evidence="1" type="ORF">A2G96_07965</name>
</gene>
<organism evidence="1 2">
    <name type="scientific">Cupriavidus nantongensis</name>
    <dbReference type="NCBI Taxonomy" id="1796606"/>
    <lineage>
        <taxon>Bacteria</taxon>
        <taxon>Pseudomonadati</taxon>
        <taxon>Pseudomonadota</taxon>
        <taxon>Betaproteobacteria</taxon>
        <taxon>Burkholderiales</taxon>
        <taxon>Burkholderiaceae</taxon>
        <taxon>Cupriavidus</taxon>
    </lineage>
</organism>
<evidence type="ECO:0000313" key="2">
    <source>
        <dbReference type="Proteomes" id="UP000075238"/>
    </source>
</evidence>
<proteinExistence type="predicted"/>
<name>A0A142JHW2_9BURK</name>
<evidence type="ECO:0008006" key="3">
    <source>
        <dbReference type="Google" id="ProtNLM"/>
    </source>
</evidence>
<dbReference type="EMBL" id="CP014844">
    <property type="protein sequence ID" value="AMR77674.1"/>
    <property type="molecule type" value="Genomic_DNA"/>
</dbReference>
<dbReference type="Proteomes" id="UP000075238">
    <property type="component" value="Chromosome 1"/>
</dbReference>
<reference evidence="1 2" key="1">
    <citation type="submission" date="2016-03" db="EMBL/GenBank/DDBJ databases">
        <title>Complete genome sequence of a novel chlorpyrifos degrading bacterium, Cupriavidus nantongensis sp. X1.</title>
        <authorList>
            <person name="Fang L."/>
        </authorList>
    </citation>
    <scope>NUCLEOTIDE SEQUENCE [LARGE SCALE GENOMIC DNA]</scope>
    <source>
        <strain evidence="1 2">X1</strain>
    </source>
</reference>
<evidence type="ECO:0000313" key="1">
    <source>
        <dbReference type="EMBL" id="AMR77674.1"/>
    </source>
</evidence>
<dbReference type="RefSeq" id="WP_062798352.1">
    <property type="nucleotide sequence ID" value="NZ_CP014844.1"/>
</dbReference>
<dbReference type="OrthoDB" id="8421149at2"/>
<accession>A0A142JHW2</accession>
<dbReference type="InterPro" id="IPR045404">
    <property type="entry name" value="Gp13-like"/>
</dbReference>
<sequence length="328" mass="34619">MSLSQMQVFNKYIMPAIIETLAQMVDKFNQASNGAIRLTTEGFEGDFLQESFFAAIHSAQRRVDRYAANGNAAPTDLTQLKHSSVKVAGGFGPIRFEPSQLTWLNKPTAEGIEVASRNFAEAMLADQLNTAIMALVAAISNNVDAVNDVSAANGISYVAMNEAHGKFGDHSGNLVAQIMNGVTFHKLIGANLANAQHLFQAQNVRVVDILGKPVVVTDSPALSTPAVVGPPAVPAKLRVLSLAEGAATVSDGSDVISNIETSNGKERIETTMQVDYTFGLGLKGYTWDEANGGKSPTDAKLATGANWDQTASSIKHTAGVITIGDASK</sequence>
<dbReference type="KEGG" id="cnan:A2G96_07965"/>
<protein>
    <recommendedName>
        <fullName evidence="3">Major capsid protein</fullName>
    </recommendedName>
</protein>
<dbReference type="STRING" id="1796606.A2G96_07965"/>
<dbReference type="AlphaFoldDB" id="A0A142JHW2"/>
<dbReference type="Pfam" id="PF20036">
    <property type="entry name" value="Gp13-like"/>
    <property type="match status" value="1"/>
</dbReference>